<feature type="transmembrane region" description="Helical" evidence="8">
    <location>
        <begin position="107"/>
        <end position="126"/>
    </location>
</feature>
<feature type="transmembrane region" description="Helical" evidence="8">
    <location>
        <begin position="404"/>
        <end position="424"/>
    </location>
</feature>
<dbReference type="InterPro" id="IPR018043">
    <property type="entry name" value="Na/Gal_symport_CS"/>
</dbReference>
<dbReference type="SUPFAM" id="SSF103473">
    <property type="entry name" value="MFS general substrate transporter"/>
    <property type="match status" value="1"/>
</dbReference>
<dbReference type="GO" id="GO:0005886">
    <property type="term" value="C:plasma membrane"/>
    <property type="evidence" value="ECO:0007669"/>
    <property type="project" value="UniProtKB-SubCell"/>
</dbReference>
<comment type="caution">
    <text evidence="9">The sequence shown here is derived from an EMBL/GenBank/DDBJ whole genome shotgun (WGS) entry which is preliminary data.</text>
</comment>
<dbReference type="InterPro" id="IPR001927">
    <property type="entry name" value="Na/Gal_symport"/>
</dbReference>
<evidence type="ECO:0000313" key="10">
    <source>
        <dbReference type="Proteomes" id="UP000031977"/>
    </source>
</evidence>
<dbReference type="GO" id="GO:0015293">
    <property type="term" value="F:symporter activity"/>
    <property type="evidence" value="ECO:0007669"/>
    <property type="project" value="InterPro"/>
</dbReference>
<dbReference type="AlphaFoldDB" id="A0A0C3HQL0"/>
<feature type="transmembrane region" description="Helical" evidence="8">
    <location>
        <begin position="12"/>
        <end position="31"/>
    </location>
</feature>
<feature type="transmembrane region" description="Helical" evidence="8">
    <location>
        <begin position="230"/>
        <end position="252"/>
    </location>
</feature>
<proteinExistence type="inferred from homology"/>
<feature type="transmembrane region" description="Helical" evidence="8">
    <location>
        <begin position="295"/>
        <end position="316"/>
    </location>
</feature>
<keyword evidence="7 8" id="KW-0472">Membrane</keyword>
<dbReference type="NCBIfam" id="TIGR00792">
    <property type="entry name" value="gph"/>
    <property type="match status" value="1"/>
</dbReference>
<dbReference type="PROSITE" id="PS00872">
    <property type="entry name" value="NA_GALACTOSIDE_SYMP"/>
    <property type="match status" value="1"/>
</dbReference>
<sequence length="442" mass="48833">MKISMKEKVGYGLGDLGCNVIFQTVMTYLMFYYTDIALIDSAVVGVIFLVARIVDAVSDPVVGMIVDKTNTRYGRFRPYILFGSVFLSLTAFACFTIPMDMSATGKIAYATVTYIALSLAYTVVNIPYSALTSAISQDPDERTKITAVRVMFAVISGMVVAQIGNLVDFFGEGDKLLGYRYTMGFAALLSTLLLWITFATTKERQVVNASTETKYKLKDGFRIVAQNKPLLILSTVFLMTLTAAFISFSINIYYLEHVIQRPDLIGTSIMVGTITTFFGTFIVPTVAKIYGKKETTIVTLTMFGLVHLFFALNFYTVNSIELYFVIIAAKGFLNAFAWAMGWAMVPDTIEYGEKQTGVRSEGLVYSTFSFCQKLGMALSGVITGFVLSQYNYNPEAITTEATDGIMALLAYIPFTIMIASSLLLTRYNLSGTDKGHFVEQRS</sequence>
<feature type="transmembrane region" description="Helical" evidence="8">
    <location>
        <begin position="37"/>
        <end position="58"/>
    </location>
</feature>
<evidence type="ECO:0000256" key="1">
    <source>
        <dbReference type="ARBA" id="ARBA00004651"/>
    </source>
</evidence>
<dbReference type="OrthoDB" id="181905at2"/>
<dbReference type="CDD" id="cd17332">
    <property type="entry name" value="MFS_MelB_like"/>
    <property type="match status" value="1"/>
</dbReference>
<evidence type="ECO:0000256" key="7">
    <source>
        <dbReference type="ARBA" id="ARBA00023136"/>
    </source>
</evidence>
<accession>A0A0C3HQL0</accession>
<comment type="similarity">
    <text evidence="2">Belongs to the sodium:galactoside symporter (TC 2.A.2) family.</text>
</comment>
<feature type="transmembrane region" description="Helical" evidence="8">
    <location>
        <begin position="374"/>
        <end position="392"/>
    </location>
</feature>
<evidence type="ECO:0000256" key="6">
    <source>
        <dbReference type="ARBA" id="ARBA00022989"/>
    </source>
</evidence>
<dbReference type="GO" id="GO:0008643">
    <property type="term" value="P:carbohydrate transport"/>
    <property type="evidence" value="ECO:0007669"/>
    <property type="project" value="InterPro"/>
</dbReference>
<name>A0A0C3HQL0_9VIBR</name>
<feature type="transmembrane region" description="Helical" evidence="8">
    <location>
        <begin position="179"/>
        <end position="198"/>
    </location>
</feature>
<dbReference type="Gene3D" id="1.20.1250.20">
    <property type="entry name" value="MFS general substrate transporter like domains"/>
    <property type="match status" value="2"/>
</dbReference>
<keyword evidence="10" id="KW-1185">Reference proteome</keyword>
<keyword evidence="6 8" id="KW-1133">Transmembrane helix</keyword>
<organism evidence="9 10">
    <name type="scientific">Vibrio mytili</name>
    <dbReference type="NCBI Taxonomy" id="50718"/>
    <lineage>
        <taxon>Bacteria</taxon>
        <taxon>Pseudomonadati</taxon>
        <taxon>Pseudomonadota</taxon>
        <taxon>Gammaproteobacteria</taxon>
        <taxon>Vibrionales</taxon>
        <taxon>Vibrionaceae</taxon>
        <taxon>Vibrio</taxon>
    </lineage>
</organism>
<dbReference type="RefSeq" id="WP_041155770.1">
    <property type="nucleotide sequence ID" value="NZ_CBCRVP010000002.1"/>
</dbReference>
<dbReference type="EMBL" id="JXOK01000049">
    <property type="protein sequence ID" value="KIN10426.1"/>
    <property type="molecule type" value="Genomic_DNA"/>
</dbReference>
<dbReference type="InterPro" id="IPR036259">
    <property type="entry name" value="MFS_trans_sf"/>
</dbReference>
<feature type="transmembrane region" description="Helical" evidence="8">
    <location>
        <begin position="264"/>
        <end position="283"/>
    </location>
</feature>
<evidence type="ECO:0000256" key="8">
    <source>
        <dbReference type="SAM" id="Phobius"/>
    </source>
</evidence>
<evidence type="ECO:0000256" key="2">
    <source>
        <dbReference type="ARBA" id="ARBA00009617"/>
    </source>
</evidence>
<feature type="transmembrane region" description="Helical" evidence="8">
    <location>
        <begin position="322"/>
        <end position="345"/>
    </location>
</feature>
<comment type="subcellular location">
    <subcellularLocation>
        <location evidence="1">Cell membrane</location>
        <topology evidence="1">Multi-pass membrane protein</topology>
    </subcellularLocation>
</comment>
<dbReference type="PANTHER" id="PTHR11328">
    <property type="entry name" value="MAJOR FACILITATOR SUPERFAMILY DOMAIN-CONTAINING PROTEIN"/>
    <property type="match status" value="1"/>
</dbReference>
<dbReference type="Pfam" id="PF13347">
    <property type="entry name" value="MFS_2"/>
    <property type="match status" value="1"/>
</dbReference>
<dbReference type="STRING" id="50718.SU60_12370"/>
<keyword evidence="4" id="KW-1003">Cell membrane</keyword>
<feature type="transmembrane region" description="Helical" evidence="8">
    <location>
        <begin position="79"/>
        <end position="101"/>
    </location>
</feature>
<dbReference type="GO" id="GO:0006814">
    <property type="term" value="P:sodium ion transport"/>
    <property type="evidence" value="ECO:0007669"/>
    <property type="project" value="InterPro"/>
</dbReference>
<evidence type="ECO:0000313" key="9">
    <source>
        <dbReference type="EMBL" id="KIN10426.1"/>
    </source>
</evidence>
<gene>
    <name evidence="9" type="ORF">SU60_12370</name>
</gene>
<dbReference type="Proteomes" id="UP000031977">
    <property type="component" value="Unassembled WGS sequence"/>
</dbReference>
<evidence type="ECO:0000256" key="3">
    <source>
        <dbReference type="ARBA" id="ARBA00022448"/>
    </source>
</evidence>
<dbReference type="InterPro" id="IPR039672">
    <property type="entry name" value="MFS_2"/>
</dbReference>
<keyword evidence="3" id="KW-0813">Transport</keyword>
<keyword evidence="5 8" id="KW-0812">Transmembrane</keyword>
<evidence type="ECO:0000256" key="5">
    <source>
        <dbReference type="ARBA" id="ARBA00022692"/>
    </source>
</evidence>
<feature type="transmembrane region" description="Helical" evidence="8">
    <location>
        <begin position="147"/>
        <end position="167"/>
    </location>
</feature>
<evidence type="ECO:0000256" key="4">
    <source>
        <dbReference type="ARBA" id="ARBA00022475"/>
    </source>
</evidence>
<reference evidence="9 10" key="1">
    <citation type="submission" date="2015-01" db="EMBL/GenBank/DDBJ databases">
        <title>Draft genome of Vibrio mytili type strain CAIM 528.</title>
        <authorList>
            <person name="Gonzalez-Castillo A."/>
            <person name="Gomez-Gil B."/>
            <person name="Enciso-Ibarra J."/>
        </authorList>
    </citation>
    <scope>NUCLEOTIDE SEQUENCE [LARGE SCALE GENOMIC DNA]</scope>
    <source>
        <strain evidence="9 10">CAIM 528</strain>
    </source>
</reference>
<protein>
    <submittedName>
        <fullName evidence="9">ATP synthase subunit C</fullName>
    </submittedName>
</protein>
<dbReference type="PANTHER" id="PTHR11328:SF24">
    <property type="entry name" value="MAJOR FACILITATOR SUPERFAMILY (MFS) PROFILE DOMAIN-CONTAINING PROTEIN"/>
    <property type="match status" value="1"/>
</dbReference>